<dbReference type="AlphaFoldDB" id="A0A183E2A1"/>
<evidence type="ECO:0000256" key="1">
    <source>
        <dbReference type="SAM" id="Phobius"/>
    </source>
</evidence>
<proteinExistence type="predicted"/>
<dbReference type="Proteomes" id="UP000271098">
    <property type="component" value="Unassembled WGS sequence"/>
</dbReference>
<reference evidence="4" key="1">
    <citation type="submission" date="2016-06" db="UniProtKB">
        <authorList>
            <consortium name="WormBaseParasite"/>
        </authorList>
    </citation>
    <scope>IDENTIFICATION</scope>
</reference>
<keyword evidence="1" id="KW-0812">Transmembrane</keyword>
<evidence type="ECO:0000313" key="4">
    <source>
        <dbReference type="WBParaSite" id="GPUH_0001511201-mRNA-1"/>
    </source>
</evidence>
<gene>
    <name evidence="2" type="ORF">GPUH_LOCUS15092</name>
</gene>
<protein>
    <submittedName>
        <fullName evidence="4">RSN1_TM domain-containing protein</fullName>
    </submittedName>
</protein>
<evidence type="ECO:0000313" key="3">
    <source>
        <dbReference type="Proteomes" id="UP000271098"/>
    </source>
</evidence>
<keyword evidence="1" id="KW-1133">Transmembrane helix</keyword>
<feature type="transmembrane region" description="Helical" evidence="1">
    <location>
        <begin position="104"/>
        <end position="123"/>
    </location>
</feature>
<dbReference type="WBParaSite" id="GPUH_0001511201-mRNA-1">
    <property type="protein sequence ID" value="GPUH_0001511201-mRNA-1"/>
    <property type="gene ID" value="GPUH_0001511201"/>
</dbReference>
<keyword evidence="3" id="KW-1185">Reference proteome</keyword>
<name>A0A183E2A1_9BILA</name>
<keyword evidence="1" id="KW-0472">Membrane</keyword>
<organism evidence="4">
    <name type="scientific">Gongylonema pulchrum</name>
    <dbReference type="NCBI Taxonomy" id="637853"/>
    <lineage>
        <taxon>Eukaryota</taxon>
        <taxon>Metazoa</taxon>
        <taxon>Ecdysozoa</taxon>
        <taxon>Nematoda</taxon>
        <taxon>Chromadorea</taxon>
        <taxon>Rhabditida</taxon>
        <taxon>Spirurina</taxon>
        <taxon>Spiruromorpha</taxon>
        <taxon>Spiruroidea</taxon>
        <taxon>Gongylonematidae</taxon>
        <taxon>Gongylonema</taxon>
    </lineage>
</organism>
<evidence type="ECO:0000313" key="2">
    <source>
        <dbReference type="EMBL" id="VDN25351.1"/>
    </source>
</evidence>
<accession>A0A183E2A1</accession>
<feature type="transmembrane region" description="Helical" evidence="1">
    <location>
        <begin position="32"/>
        <end position="53"/>
    </location>
</feature>
<reference evidence="2 3" key="2">
    <citation type="submission" date="2018-11" db="EMBL/GenBank/DDBJ databases">
        <authorList>
            <consortium name="Pathogen Informatics"/>
        </authorList>
    </citation>
    <scope>NUCLEOTIDE SEQUENCE [LARGE SCALE GENOMIC DNA]</scope>
</reference>
<sequence>MEENITWPETSGGENELETQPLLSEVDQHINSALSVFILWLAALTVGSIFTLCRLPNIIVLQRNLIHPIKYMEENITWPETSGGENELETQPLLSEVDQHINSALSVFILWLAALTVGSIFTLCRLPNIIGTLFYRFSVSFTKCRELPDSWET</sequence>
<dbReference type="EMBL" id="UYRT01082022">
    <property type="protein sequence ID" value="VDN25351.1"/>
    <property type="molecule type" value="Genomic_DNA"/>
</dbReference>